<dbReference type="Proteomes" id="UP000008827">
    <property type="component" value="Chromosome 16"/>
</dbReference>
<dbReference type="AlphaFoldDB" id="A0A0R0FU36"/>
<dbReference type="EMBL" id="CM000849">
    <property type="protein sequence ID" value="KRH06722.1"/>
    <property type="molecule type" value="Genomic_DNA"/>
</dbReference>
<accession>A0A0R0FU36</accession>
<dbReference type="InParanoid" id="A0A0R0FU36"/>
<evidence type="ECO:0000313" key="3">
    <source>
        <dbReference type="Proteomes" id="UP000008827"/>
    </source>
</evidence>
<reference evidence="2" key="2">
    <citation type="submission" date="2018-02" db="UniProtKB">
        <authorList>
            <consortium name="EnsemblPlants"/>
        </authorList>
    </citation>
    <scope>IDENTIFICATION</scope>
    <source>
        <strain evidence="2">Williams 82</strain>
    </source>
</reference>
<gene>
    <name evidence="1" type="ORF">GLYMA_16G042100</name>
</gene>
<dbReference type="EnsemblPlants" id="KRH06722">
    <property type="protein sequence ID" value="KRH06722"/>
    <property type="gene ID" value="GLYMA_16G042100"/>
</dbReference>
<keyword evidence="3" id="KW-1185">Reference proteome</keyword>
<dbReference type="Gramene" id="KRH06722">
    <property type="protein sequence ID" value="KRH06722"/>
    <property type="gene ID" value="GLYMA_16G042100"/>
</dbReference>
<protein>
    <submittedName>
        <fullName evidence="1 2">Uncharacterized protein</fullName>
    </submittedName>
</protein>
<reference evidence="1" key="3">
    <citation type="submission" date="2018-07" db="EMBL/GenBank/DDBJ databases">
        <title>WGS assembly of Glycine max.</title>
        <authorList>
            <person name="Schmutz J."/>
            <person name="Cannon S."/>
            <person name="Schlueter J."/>
            <person name="Ma J."/>
            <person name="Mitros T."/>
            <person name="Nelson W."/>
            <person name="Hyten D."/>
            <person name="Song Q."/>
            <person name="Thelen J."/>
            <person name="Cheng J."/>
            <person name="Xu D."/>
            <person name="Hellsten U."/>
            <person name="May G."/>
            <person name="Yu Y."/>
            <person name="Sakurai T."/>
            <person name="Umezawa T."/>
            <person name="Bhattacharyya M."/>
            <person name="Sandhu D."/>
            <person name="Valliyodan B."/>
            <person name="Lindquist E."/>
            <person name="Peto M."/>
            <person name="Grant D."/>
            <person name="Shu S."/>
            <person name="Goodstein D."/>
            <person name="Barry K."/>
            <person name="Futrell-Griggs M."/>
            <person name="Abernathy B."/>
            <person name="Du J."/>
            <person name="Tian Z."/>
            <person name="Zhu L."/>
            <person name="Gill N."/>
            <person name="Joshi T."/>
            <person name="Libault M."/>
            <person name="Sethuraman A."/>
            <person name="Zhang X."/>
            <person name="Shinozaki K."/>
            <person name="Nguyen H."/>
            <person name="Wing R."/>
            <person name="Cregan P."/>
            <person name="Specht J."/>
            <person name="Grimwood J."/>
            <person name="Rokhsar D."/>
            <person name="Stacey G."/>
            <person name="Shoemaker R."/>
            <person name="Jackson S."/>
        </authorList>
    </citation>
    <scope>NUCLEOTIDE SEQUENCE</scope>
    <source>
        <tissue evidence="1">Callus</tissue>
    </source>
</reference>
<reference evidence="1 2" key="1">
    <citation type="journal article" date="2010" name="Nature">
        <title>Genome sequence of the palaeopolyploid soybean.</title>
        <authorList>
            <person name="Schmutz J."/>
            <person name="Cannon S.B."/>
            <person name="Schlueter J."/>
            <person name="Ma J."/>
            <person name="Mitros T."/>
            <person name="Nelson W."/>
            <person name="Hyten D.L."/>
            <person name="Song Q."/>
            <person name="Thelen J.J."/>
            <person name="Cheng J."/>
            <person name="Xu D."/>
            <person name="Hellsten U."/>
            <person name="May G.D."/>
            <person name="Yu Y."/>
            <person name="Sakurai T."/>
            <person name="Umezawa T."/>
            <person name="Bhattacharyya M.K."/>
            <person name="Sandhu D."/>
            <person name="Valliyodan B."/>
            <person name="Lindquist E."/>
            <person name="Peto M."/>
            <person name="Grant D."/>
            <person name="Shu S."/>
            <person name="Goodstein D."/>
            <person name="Barry K."/>
            <person name="Futrell-Griggs M."/>
            <person name="Abernathy B."/>
            <person name="Du J."/>
            <person name="Tian Z."/>
            <person name="Zhu L."/>
            <person name="Gill N."/>
            <person name="Joshi T."/>
            <person name="Libault M."/>
            <person name="Sethuraman A."/>
            <person name="Zhang X.-C."/>
            <person name="Shinozaki K."/>
            <person name="Nguyen H.T."/>
            <person name="Wing R.A."/>
            <person name="Cregan P."/>
            <person name="Specht J."/>
            <person name="Grimwood J."/>
            <person name="Rokhsar D."/>
            <person name="Stacey G."/>
            <person name="Shoemaker R.C."/>
            <person name="Jackson S.A."/>
        </authorList>
    </citation>
    <scope>NUCLEOTIDE SEQUENCE [LARGE SCALE GENOMIC DNA]</scope>
    <source>
        <strain evidence="2">cv. Williams 82</strain>
        <tissue evidence="1">Callus</tissue>
    </source>
</reference>
<name>A0A0R0FU36_SOYBN</name>
<sequence length="66" mass="7473">MFVVGDCSGFTNLIATTIIRHITPEEKVSLIDLITNTSDILLTLQSKSFFKFLNPLLVTKFGTRRR</sequence>
<proteinExistence type="predicted"/>
<evidence type="ECO:0000313" key="1">
    <source>
        <dbReference type="EMBL" id="KRH06722.1"/>
    </source>
</evidence>
<organism evidence="1">
    <name type="scientific">Glycine max</name>
    <name type="common">Soybean</name>
    <name type="synonym">Glycine hispida</name>
    <dbReference type="NCBI Taxonomy" id="3847"/>
    <lineage>
        <taxon>Eukaryota</taxon>
        <taxon>Viridiplantae</taxon>
        <taxon>Streptophyta</taxon>
        <taxon>Embryophyta</taxon>
        <taxon>Tracheophyta</taxon>
        <taxon>Spermatophyta</taxon>
        <taxon>Magnoliopsida</taxon>
        <taxon>eudicotyledons</taxon>
        <taxon>Gunneridae</taxon>
        <taxon>Pentapetalae</taxon>
        <taxon>rosids</taxon>
        <taxon>fabids</taxon>
        <taxon>Fabales</taxon>
        <taxon>Fabaceae</taxon>
        <taxon>Papilionoideae</taxon>
        <taxon>50 kb inversion clade</taxon>
        <taxon>NPAAA clade</taxon>
        <taxon>indigoferoid/millettioid clade</taxon>
        <taxon>Phaseoleae</taxon>
        <taxon>Glycine</taxon>
        <taxon>Glycine subgen. Soja</taxon>
    </lineage>
</organism>
<evidence type="ECO:0000313" key="2">
    <source>
        <dbReference type="EnsemblPlants" id="KRH06722"/>
    </source>
</evidence>